<accession>A0A915M9H1</accession>
<feature type="region of interest" description="Disordered" evidence="1">
    <location>
        <begin position="1"/>
        <end position="36"/>
    </location>
</feature>
<keyword evidence="2" id="KW-1185">Reference proteome</keyword>
<reference evidence="3" key="1">
    <citation type="submission" date="2022-11" db="UniProtKB">
        <authorList>
            <consortium name="WormBaseParasite"/>
        </authorList>
    </citation>
    <scope>IDENTIFICATION</scope>
</reference>
<dbReference type="AlphaFoldDB" id="A0A915M9H1"/>
<dbReference type="WBParaSite" id="scaffold34676_cov210.g21540">
    <property type="protein sequence ID" value="scaffold34676_cov210.g21540"/>
    <property type="gene ID" value="scaffold34676_cov210.g21540"/>
</dbReference>
<sequence length="36" mass="4175">MNFYKDLAPLNDSIQEPQHSLDASNDQPLYDDIPLR</sequence>
<feature type="compositionally biased region" description="Polar residues" evidence="1">
    <location>
        <begin position="12"/>
        <end position="27"/>
    </location>
</feature>
<evidence type="ECO:0000256" key="1">
    <source>
        <dbReference type="SAM" id="MobiDB-lite"/>
    </source>
</evidence>
<dbReference type="Proteomes" id="UP000887561">
    <property type="component" value="Unplaced"/>
</dbReference>
<evidence type="ECO:0000313" key="2">
    <source>
        <dbReference type="Proteomes" id="UP000887561"/>
    </source>
</evidence>
<protein>
    <submittedName>
        <fullName evidence="3">Uncharacterized protein</fullName>
    </submittedName>
</protein>
<evidence type="ECO:0000313" key="3">
    <source>
        <dbReference type="WBParaSite" id="scaffold34676_cov210.g21540"/>
    </source>
</evidence>
<organism evidence="2 3">
    <name type="scientific">Meloidogyne javanica</name>
    <name type="common">Root-knot nematode worm</name>
    <dbReference type="NCBI Taxonomy" id="6303"/>
    <lineage>
        <taxon>Eukaryota</taxon>
        <taxon>Metazoa</taxon>
        <taxon>Ecdysozoa</taxon>
        <taxon>Nematoda</taxon>
        <taxon>Chromadorea</taxon>
        <taxon>Rhabditida</taxon>
        <taxon>Tylenchina</taxon>
        <taxon>Tylenchomorpha</taxon>
        <taxon>Tylenchoidea</taxon>
        <taxon>Meloidogynidae</taxon>
        <taxon>Meloidogyninae</taxon>
        <taxon>Meloidogyne</taxon>
        <taxon>Meloidogyne incognita group</taxon>
    </lineage>
</organism>
<proteinExistence type="predicted"/>
<name>A0A915M9H1_MELJA</name>